<organism evidence="2 3">
    <name type="scientific">Anaeramoeba flamelloides</name>
    <dbReference type="NCBI Taxonomy" id="1746091"/>
    <lineage>
        <taxon>Eukaryota</taxon>
        <taxon>Metamonada</taxon>
        <taxon>Anaeramoebidae</taxon>
        <taxon>Anaeramoeba</taxon>
    </lineage>
</organism>
<evidence type="ECO:0000313" key="3">
    <source>
        <dbReference type="Proteomes" id="UP001146793"/>
    </source>
</evidence>
<dbReference type="Proteomes" id="UP001146793">
    <property type="component" value="Unassembled WGS sequence"/>
</dbReference>
<name>A0AAV7Z276_9EUKA</name>
<dbReference type="InterPro" id="IPR019396">
    <property type="entry name" value="TM_Fragile-X-F-assoc"/>
</dbReference>
<feature type="transmembrane region" description="Helical" evidence="1">
    <location>
        <begin position="7"/>
        <end position="27"/>
    </location>
</feature>
<evidence type="ECO:0000313" key="2">
    <source>
        <dbReference type="EMBL" id="KAJ3435094.1"/>
    </source>
</evidence>
<feature type="transmembrane region" description="Helical" evidence="1">
    <location>
        <begin position="69"/>
        <end position="90"/>
    </location>
</feature>
<gene>
    <name evidence="2" type="ORF">M0812_02224</name>
</gene>
<reference evidence="2" key="1">
    <citation type="submission" date="2022-08" db="EMBL/GenBank/DDBJ databases">
        <title>Novel sulphate-reducing endosymbionts in the free-living metamonad Anaeramoeba.</title>
        <authorList>
            <person name="Jerlstrom-Hultqvist J."/>
            <person name="Cepicka I."/>
            <person name="Gallot-Lavallee L."/>
            <person name="Salas-Leiva D."/>
            <person name="Curtis B.A."/>
            <person name="Zahonova K."/>
            <person name="Pipaliya S."/>
            <person name="Dacks J."/>
            <person name="Roger A.J."/>
        </authorList>
    </citation>
    <scope>NUCLEOTIDE SEQUENCE</scope>
    <source>
        <strain evidence="2">Busselton2</strain>
    </source>
</reference>
<dbReference type="EMBL" id="JANTQA010000042">
    <property type="protein sequence ID" value="KAJ3435094.1"/>
    <property type="molecule type" value="Genomic_DNA"/>
</dbReference>
<feature type="transmembrane region" description="Helical" evidence="1">
    <location>
        <begin position="39"/>
        <end position="62"/>
    </location>
</feature>
<dbReference type="AlphaFoldDB" id="A0AAV7Z276"/>
<keyword evidence="1" id="KW-0472">Membrane</keyword>
<accession>A0AAV7Z276</accession>
<keyword evidence="1" id="KW-1133">Transmembrane helix</keyword>
<evidence type="ECO:0000256" key="1">
    <source>
        <dbReference type="SAM" id="Phobius"/>
    </source>
</evidence>
<feature type="transmembrane region" description="Helical" evidence="1">
    <location>
        <begin position="102"/>
        <end position="122"/>
    </location>
</feature>
<sequence>MRIEAKVALVFFGINLIIISAVVAPRLDGKYSGSAFVPLIPLFIIDLFLCCGCLIVGIPAILNSESQKVFGVLAFGLLVFVPFLIFQILLGLKVDEVINIKYISAISPLLIIEFFSLILMFFL</sequence>
<dbReference type="PANTHER" id="PTHR13568:SF9">
    <property type="entry name" value="TRANSMEMBRANE PROTEIN 203"/>
    <property type="match status" value="1"/>
</dbReference>
<comment type="caution">
    <text evidence="2">The sequence shown here is derived from an EMBL/GenBank/DDBJ whole genome shotgun (WGS) entry which is preliminary data.</text>
</comment>
<keyword evidence="1" id="KW-0812">Transmembrane</keyword>
<proteinExistence type="predicted"/>
<protein>
    <submittedName>
        <fullName evidence="2">Fam11a b protein</fullName>
    </submittedName>
</protein>
<dbReference type="PANTHER" id="PTHR13568">
    <property type="entry name" value="FAM11A, B PROTEIN"/>
    <property type="match status" value="1"/>
</dbReference>